<dbReference type="Proteomes" id="UP000759443">
    <property type="component" value="Unassembled WGS sequence"/>
</dbReference>
<comment type="caution">
    <text evidence="2">The sequence shown here is derived from an EMBL/GenBank/DDBJ whole genome shotgun (WGS) entry which is preliminary data.</text>
</comment>
<evidence type="ECO:0000256" key="1">
    <source>
        <dbReference type="SAM" id="MobiDB-lite"/>
    </source>
</evidence>
<organism evidence="2 3">
    <name type="scientific">Rhizobium halophytocola</name>
    <dbReference type="NCBI Taxonomy" id="735519"/>
    <lineage>
        <taxon>Bacteria</taxon>
        <taxon>Pseudomonadati</taxon>
        <taxon>Pseudomonadota</taxon>
        <taxon>Alphaproteobacteria</taxon>
        <taxon>Hyphomicrobiales</taxon>
        <taxon>Rhizobiaceae</taxon>
        <taxon>Rhizobium/Agrobacterium group</taxon>
        <taxon>Rhizobium</taxon>
    </lineage>
</organism>
<dbReference type="Pfam" id="PF05136">
    <property type="entry name" value="Phage_portal_2"/>
    <property type="match status" value="1"/>
</dbReference>
<evidence type="ECO:0000313" key="2">
    <source>
        <dbReference type="EMBL" id="MBP1852129.1"/>
    </source>
</evidence>
<evidence type="ECO:0000313" key="3">
    <source>
        <dbReference type="Proteomes" id="UP000759443"/>
    </source>
</evidence>
<feature type="region of interest" description="Disordered" evidence="1">
    <location>
        <begin position="518"/>
        <end position="553"/>
    </location>
</feature>
<protein>
    <submittedName>
        <fullName evidence="2">Lambda family phage portal protein</fullName>
    </submittedName>
</protein>
<keyword evidence="3" id="KW-1185">Reference proteome</keyword>
<proteinExistence type="predicted"/>
<dbReference type="EMBL" id="JAGGJU010000010">
    <property type="protein sequence ID" value="MBP1852129.1"/>
    <property type="molecule type" value="Genomic_DNA"/>
</dbReference>
<name>A0ABS4E2H4_9HYPH</name>
<gene>
    <name evidence="2" type="ORF">J2Z17_003584</name>
</gene>
<dbReference type="RefSeq" id="WP_245224193.1">
    <property type="nucleotide sequence ID" value="NZ_JAGGJU010000010.1"/>
</dbReference>
<feature type="compositionally biased region" description="Gly residues" evidence="1">
    <location>
        <begin position="526"/>
        <end position="539"/>
    </location>
</feature>
<dbReference type="InterPro" id="IPR006429">
    <property type="entry name" value="Phage_lambda_portal"/>
</dbReference>
<sequence>MTSKPVVRVKAGATAFPAPAVAASTKATMRYLRGDRAGVLSMRRAVTRDARLDVFEAAERASALALDFIHNSGWIAGAVDQIVADTIGIELKLNAKPDLSGLGYSGREQADWCRLVEKEWKRWAWNARECDLAGVMTVPEMQDAQLRTAIATGEGFAAFDFVSRRQRELHGLETGTKVSLIPPHRCKRTTREIEGLQGGIFFDAVGRPLKYRFQSREGGIEVERDLAAGDVCHVMDRGRNPNSPRGITEIAPALKVVAQYDQLADATLTTALLQTAFAATIKSPEASEQAFDALQTLSETEAPVGYEGDWSEFVGGIVEDMVGLWGQRLSALKENGIAMNDAGRINHLGPGEEFQMHTAATPGSQYLPFSQNMQREMARCLGITFESFAMDHSNSGYSSVRMAVSTIWPVTLRRRERIVGPFTQALYERWLEEGIAEGRIPLKGGYRAFLANRQKVVWAEWRGPAKPSADPYKDALAEKVSLETGSTTLQRIYAERGLDWDEETEQIALEAEKFKTIGVTAPHGRSTGGSGAGPLGGAADGRRDPAQGEQTDG</sequence>
<reference evidence="2 3" key="1">
    <citation type="submission" date="2021-03" db="EMBL/GenBank/DDBJ databases">
        <title>Genomic Encyclopedia of Type Strains, Phase IV (KMG-IV): sequencing the most valuable type-strain genomes for metagenomic binning, comparative biology and taxonomic classification.</title>
        <authorList>
            <person name="Goeker M."/>
        </authorList>
    </citation>
    <scope>NUCLEOTIDE SEQUENCE [LARGE SCALE GENOMIC DNA]</scope>
    <source>
        <strain evidence="2 3">DSM 21600</strain>
    </source>
</reference>
<accession>A0ABS4E2H4</accession>